<keyword evidence="2" id="KW-1185">Reference proteome</keyword>
<organism evidence="1 2">
    <name type="scientific">Periplaneta americana</name>
    <name type="common">American cockroach</name>
    <name type="synonym">Blatta americana</name>
    <dbReference type="NCBI Taxonomy" id="6978"/>
    <lineage>
        <taxon>Eukaryota</taxon>
        <taxon>Metazoa</taxon>
        <taxon>Ecdysozoa</taxon>
        <taxon>Arthropoda</taxon>
        <taxon>Hexapoda</taxon>
        <taxon>Insecta</taxon>
        <taxon>Pterygota</taxon>
        <taxon>Neoptera</taxon>
        <taxon>Polyneoptera</taxon>
        <taxon>Dictyoptera</taxon>
        <taxon>Blattodea</taxon>
        <taxon>Blattoidea</taxon>
        <taxon>Blattidae</taxon>
        <taxon>Blattinae</taxon>
        <taxon>Periplaneta</taxon>
    </lineage>
</organism>
<comment type="caution">
    <text evidence="1">The sequence shown here is derived from an EMBL/GenBank/DDBJ whole genome shotgun (WGS) entry which is preliminary data.</text>
</comment>
<dbReference type="Proteomes" id="UP001148838">
    <property type="component" value="Unassembled WGS sequence"/>
</dbReference>
<gene>
    <name evidence="1" type="ORF">ANN_14856</name>
</gene>
<sequence length="250" mass="28672">MPKQRLFSVDEIGDSEMVFGEMRQRIRHRLPGIHLTVAKNPGKKPNQVQPVGYHQNWVVFAPSDCVSCGVCLENWFVYSNFQSCRGRVNPREQINGENHDPDRKRTLNLPASQRYALTAMIPSEPVNAGSFFALDLRLSILISSGIYVNIADNPRLRVFKNFYTYQSESPSFTTIQNNRNYTSLLFYRQCLHLQSDIMERSIVNNIKRADKCTYRSITLVVLRLELNNDRESKTNSARKADSISYVASLS</sequence>
<name>A0ABQ8SZ17_PERAM</name>
<evidence type="ECO:0000313" key="2">
    <source>
        <dbReference type="Proteomes" id="UP001148838"/>
    </source>
</evidence>
<dbReference type="EMBL" id="JAJSOF020000019">
    <property type="protein sequence ID" value="KAJ4438902.1"/>
    <property type="molecule type" value="Genomic_DNA"/>
</dbReference>
<proteinExistence type="predicted"/>
<evidence type="ECO:0000313" key="1">
    <source>
        <dbReference type="EMBL" id="KAJ4438902.1"/>
    </source>
</evidence>
<protein>
    <submittedName>
        <fullName evidence="1">Uncharacterized protein</fullName>
    </submittedName>
</protein>
<reference evidence="1 2" key="1">
    <citation type="journal article" date="2022" name="Allergy">
        <title>Genome assembly and annotation of Periplaneta americana reveal a comprehensive cockroach allergen profile.</title>
        <authorList>
            <person name="Wang L."/>
            <person name="Xiong Q."/>
            <person name="Saelim N."/>
            <person name="Wang L."/>
            <person name="Nong W."/>
            <person name="Wan A.T."/>
            <person name="Shi M."/>
            <person name="Liu X."/>
            <person name="Cao Q."/>
            <person name="Hui J.H.L."/>
            <person name="Sookrung N."/>
            <person name="Leung T.F."/>
            <person name="Tungtrongchitr A."/>
            <person name="Tsui S.K.W."/>
        </authorList>
    </citation>
    <scope>NUCLEOTIDE SEQUENCE [LARGE SCALE GENOMIC DNA]</scope>
    <source>
        <strain evidence="1">PWHHKU_190912</strain>
    </source>
</reference>
<accession>A0ABQ8SZ17</accession>